<sequence>MKRRDFTRRPGCSVEATLDLIDGKWKGVILYHLQNGTQRFGELRRMMPGITQRMLTKQLRALEEDKLVIRKVYAEVPPRVEYTLSELGESLRPVIDTLKAWGEGHQERLSCAPAAKVEPVVKKPKRAA</sequence>
<dbReference type="EMBL" id="VSSR01000013">
    <property type="protein sequence ID" value="TYL86426.1"/>
    <property type="molecule type" value="Genomic_DNA"/>
</dbReference>
<evidence type="ECO:0000256" key="1">
    <source>
        <dbReference type="ARBA" id="ARBA00023015"/>
    </source>
</evidence>
<comment type="caution">
    <text evidence="5">The sequence shown here is derived from an EMBL/GenBank/DDBJ whole genome shotgun (WGS) entry which is preliminary data.</text>
</comment>
<dbReference type="PANTHER" id="PTHR33204:SF29">
    <property type="entry name" value="TRANSCRIPTIONAL REGULATOR"/>
    <property type="match status" value="1"/>
</dbReference>
<keyword evidence="6" id="KW-1185">Reference proteome</keyword>
<dbReference type="OrthoDB" id="9800350at2"/>
<keyword evidence="1" id="KW-0805">Transcription regulation</keyword>
<gene>
    <name evidence="5" type="ORF">FXB38_08075</name>
</gene>
<keyword evidence="2" id="KW-0238">DNA-binding</keyword>
<dbReference type="PROSITE" id="PS51118">
    <property type="entry name" value="HTH_HXLR"/>
    <property type="match status" value="1"/>
</dbReference>
<dbReference type="Pfam" id="PF01638">
    <property type="entry name" value="HxlR"/>
    <property type="match status" value="1"/>
</dbReference>
<evidence type="ECO:0000313" key="5">
    <source>
        <dbReference type="EMBL" id="TYL86426.1"/>
    </source>
</evidence>
<organism evidence="5 6">
    <name type="scientific">Bradyrhizobium cytisi</name>
    <dbReference type="NCBI Taxonomy" id="515489"/>
    <lineage>
        <taxon>Bacteria</taxon>
        <taxon>Pseudomonadati</taxon>
        <taxon>Pseudomonadota</taxon>
        <taxon>Alphaproteobacteria</taxon>
        <taxon>Hyphomicrobiales</taxon>
        <taxon>Nitrobacteraceae</taxon>
        <taxon>Bradyrhizobium</taxon>
    </lineage>
</organism>
<dbReference type="PANTHER" id="PTHR33204">
    <property type="entry name" value="TRANSCRIPTIONAL REGULATOR, MARR FAMILY"/>
    <property type="match status" value="1"/>
</dbReference>
<dbReference type="InterPro" id="IPR036388">
    <property type="entry name" value="WH-like_DNA-bd_sf"/>
</dbReference>
<evidence type="ECO:0000313" key="6">
    <source>
        <dbReference type="Proteomes" id="UP000324853"/>
    </source>
</evidence>
<dbReference type="Gene3D" id="1.10.10.10">
    <property type="entry name" value="Winged helix-like DNA-binding domain superfamily/Winged helix DNA-binding domain"/>
    <property type="match status" value="1"/>
</dbReference>
<keyword evidence="3" id="KW-0804">Transcription</keyword>
<protein>
    <submittedName>
        <fullName evidence="5">Helix-turn-helix transcriptional regulator</fullName>
    </submittedName>
</protein>
<dbReference type="AlphaFoldDB" id="A0A5S4WWT1"/>
<dbReference type="RefSeq" id="WP_148750354.1">
    <property type="nucleotide sequence ID" value="NZ_VSSR01000013.1"/>
</dbReference>
<name>A0A5S4WWT1_9BRAD</name>
<dbReference type="Proteomes" id="UP000324853">
    <property type="component" value="Unassembled WGS sequence"/>
</dbReference>
<dbReference type="InterPro" id="IPR036390">
    <property type="entry name" value="WH_DNA-bd_sf"/>
</dbReference>
<accession>A0A5S4WWT1</accession>
<dbReference type="GO" id="GO:0003677">
    <property type="term" value="F:DNA binding"/>
    <property type="evidence" value="ECO:0007669"/>
    <property type="project" value="UniProtKB-KW"/>
</dbReference>
<evidence type="ECO:0000256" key="2">
    <source>
        <dbReference type="ARBA" id="ARBA00023125"/>
    </source>
</evidence>
<feature type="domain" description="HTH hxlR-type" evidence="4">
    <location>
        <begin position="12"/>
        <end position="110"/>
    </location>
</feature>
<reference evidence="5 6" key="1">
    <citation type="submission" date="2019-08" db="EMBL/GenBank/DDBJ databases">
        <title>Bradyrhizobium hipponensis sp. nov., a rhizobium isolated from a Lupinus angustifolius root nodule in Tunisia.</title>
        <authorList>
            <person name="Off K."/>
            <person name="Rejili M."/>
            <person name="Mars M."/>
            <person name="Brachmann A."/>
            <person name="Marin M."/>
        </authorList>
    </citation>
    <scope>NUCLEOTIDE SEQUENCE [LARGE SCALE GENOMIC DNA]</scope>
    <source>
        <strain evidence="5 6">CTAW11</strain>
    </source>
</reference>
<evidence type="ECO:0000259" key="4">
    <source>
        <dbReference type="PROSITE" id="PS51118"/>
    </source>
</evidence>
<evidence type="ECO:0000256" key="3">
    <source>
        <dbReference type="ARBA" id="ARBA00023163"/>
    </source>
</evidence>
<proteinExistence type="predicted"/>
<dbReference type="SUPFAM" id="SSF46785">
    <property type="entry name" value="Winged helix' DNA-binding domain"/>
    <property type="match status" value="1"/>
</dbReference>
<dbReference type="InterPro" id="IPR002577">
    <property type="entry name" value="HTH_HxlR"/>
</dbReference>